<name>A0A4Y7Q8H5_9AGAM</name>
<dbReference type="STRING" id="50990.A0A4Y7Q8H5"/>
<feature type="transmembrane region" description="Helical" evidence="6">
    <location>
        <begin position="171"/>
        <end position="194"/>
    </location>
</feature>
<proteinExistence type="predicted"/>
<accession>A0A4Y7Q8H5</accession>
<dbReference type="OrthoDB" id="2107885at2759"/>
<evidence type="ECO:0000256" key="4">
    <source>
        <dbReference type="ARBA" id="ARBA00023136"/>
    </source>
</evidence>
<evidence type="ECO:0000256" key="3">
    <source>
        <dbReference type="ARBA" id="ARBA00022989"/>
    </source>
</evidence>
<dbReference type="InterPro" id="IPR052786">
    <property type="entry name" value="Spore_wall_assembly"/>
</dbReference>
<organism evidence="7 8">
    <name type="scientific">Rickenella mellea</name>
    <dbReference type="NCBI Taxonomy" id="50990"/>
    <lineage>
        <taxon>Eukaryota</taxon>
        <taxon>Fungi</taxon>
        <taxon>Dikarya</taxon>
        <taxon>Basidiomycota</taxon>
        <taxon>Agaricomycotina</taxon>
        <taxon>Agaricomycetes</taxon>
        <taxon>Hymenochaetales</taxon>
        <taxon>Rickenellaceae</taxon>
        <taxon>Rickenella</taxon>
    </lineage>
</organism>
<feature type="region of interest" description="Disordered" evidence="5">
    <location>
        <begin position="272"/>
        <end position="301"/>
    </location>
</feature>
<keyword evidence="4 6" id="KW-0472">Membrane</keyword>
<dbReference type="GO" id="GO:0005811">
    <property type="term" value="C:lipid droplet"/>
    <property type="evidence" value="ECO:0007669"/>
    <property type="project" value="TreeGrafter"/>
</dbReference>
<evidence type="ECO:0000313" key="8">
    <source>
        <dbReference type="Proteomes" id="UP000294933"/>
    </source>
</evidence>
<dbReference type="PANTHER" id="PTHR34292">
    <property type="entry name" value="OUTER SPORE WALL PROTEIN LDS1"/>
    <property type="match status" value="1"/>
</dbReference>
<feature type="transmembrane region" description="Helical" evidence="6">
    <location>
        <begin position="57"/>
        <end position="77"/>
    </location>
</feature>
<comment type="subcellular location">
    <subcellularLocation>
        <location evidence="1">Membrane</location>
        <topology evidence="1">Multi-pass membrane protein</topology>
    </subcellularLocation>
</comment>
<reference evidence="7 8" key="1">
    <citation type="submission" date="2018-06" db="EMBL/GenBank/DDBJ databases">
        <title>A transcriptomic atlas of mushroom development highlights an independent origin of complex multicellularity.</title>
        <authorList>
            <consortium name="DOE Joint Genome Institute"/>
            <person name="Krizsan K."/>
            <person name="Almasi E."/>
            <person name="Merenyi Z."/>
            <person name="Sahu N."/>
            <person name="Viragh M."/>
            <person name="Koszo T."/>
            <person name="Mondo S."/>
            <person name="Kiss B."/>
            <person name="Balint B."/>
            <person name="Kues U."/>
            <person name="Barry K."/>
            <person name="Hegedus J.C."/>
            <person name="Henrissat B."/>
            <person name="Johnson J."/>
            <person name="Lipzen A."/>
            <person name="Ohm R."/>
            <person name="Nagy I."/>
            <person name="Pangilinan J."/>
            <person name="Yan J."/>
            <person name="Xiong Y."/>
            <person name="Grigoriev I.V."/>
            <person name="Hibbett D.S."/>
            <person name="Nagy L.G."/>
        </authorList>
    </citation>
    <scope>NUCLEOTIDE SEQUENCE [LARGE SCALE GENOMIC DNA]</scope>
    <source>
        <strain evidence="7 8">SZMC22713</strain>
    </source>
</reference>
<feature type="transmembrane region" description="Helical" evidence="6">
    <location>
        <begin position="33"/>
        <end position="50"/>
    </location>
</feature>
<dbReference type="GO" id="GO:0005619">
    <property type="term" value="C:ascospore wall"/>
    <property type="evidence" value="ECO:0007669"/>
    <property type="project" value="TreeGrafter"/>
</dbReference>
<sequence length="301" mass="32784">MSSTKVDTVRDTVRTHAVRSAAVGKDAVMSKSYLYPPMGIMYFVSHASIWPPLIHRIIPMTLLSIGVIIPMFIFTYFPQAAILTLMNGPLGPINAIALVLSESTFVIVLLAKAFILQGALVDVFDATLVHEGQTSLVAKGRELKSGSNKEGVKKLGTMLTKPLQKFSPEQLLEYVIMLPLNLIPVVGTAVFLILQGRKSGPSYHARYFQLKEFSHEQREHFVKEHHGAYIAFGTMTMVLNLVPLASLVFLFTSTVGAALWAVEIEKDASHPGQVVGSELTGPSQDQDGHDSSPSGGVKKEL</sequence>
<dbReference type="Proteomes" id="UP000294933">
    <property type="component" value="Unassembled WGS sequence"/>
</dbReference>
<dbReference type="VEuPathDB" id="FungiDB:BD410DRAFT_897353"/>
<dbReference type="InterPro" id="IPR059112">
    <property type="entry name" value="CysZ/EI24"/>
</dbReference>
<protein>
    <recommendedName>
        <fullName evidence="9">Outer spore wall protein RRT8</fullName>
    </recommendedName>
</protein>
<dbReference type="AlphaFoldDB" id="A0A4Y7Q8H5"/>
<evidence type="ECO:0000256" key="5">
    <source>
        <dbReference type="SAM" id="MobiDB-lite"/>
    </source>
</evidence>
<feature type="transmembrane region" description="Helical" evidence="6">
    <location>
        <begin position="89"/>
        <end position="111"/>
    </location>
</feature>
<keyword evidence="2 6" id="KW-0812">Transmembrane</keyword>
<keyword evidence="3 6" id="KW-1133">Transmembrane helix</keyword>
<evidence type="ECO:0000256" key="2">
    <source>
        <dbReference type="ARBA" id="ARBA00022692"/>
    </source>
</evidence>
<dbReference type="EMBL" id="ML170169">
    <property type="protein sequence ID" value="TDL23745.1"/>
    <property type="molecule type" value="Genomic_DNA"/>
</dbReference>
<evidence type="ECO:0000313" key="7">
    <source>
        <dbReference type="EMBL" id="TDL23745.1"/>
    </source>
</evidence>
<gene>
    <name evidence="7" type="ORF">BD410DRAFT_897353</name>
</gene>
<keyword evidence="8" id="KW-1185">Reference proteome</keyword>
<dbReference type="PANTHER" id="PTHR34292:SF2">
    <property type="entry name" value="OUTER SPORE WALL PROTEIN LDS1"/>
    <property type="match status" value="1"/>
</dbReference>
<evidence type="ECO:0000256" key="6">
    <source>
        <dbReference type="SAM" id="Phobius"/>
    </source>
</evidence>
<evidence type="ECO:0000256" key="1">
    <source>
        <dbReference type="ARBA" id="ARBA00004141"/>
    </source>
</evidence>
<evidence type="ECO:0008006" key="9">
    <source>
        <dbReference type="Google" id="ProtNLM"/>
    </source>
</evidence>
<dbReference type="Pfam" id="PF07264">
    <property type="entry name" value="EI24"/>
    <property type="match status" value="1"/>
</dbReference>